<dbReference type="FunFam" id="3.40.50.2300:FF:000001">
    <property type="entry name" value="DNA-binding response regulator PhoB"/>
    <property type="match status" value="1"/>
</dbReference>
<dbReference type="SMART" id="SM00448">
    <property type="entry name" value="REC"/>
    <property type="match status" value="1"/>
</dbReference>
<protein>
    <recommendedName>
        <fullName evidence="2">Phosphate regulon transcriptional regulatory protein PhoB</fullName>
    </recommendedName>
</protein>
<dbReference type="GO" id="GO:0006355">
    <property type="term" value="P:regulation of DNA-templated transcription"/>
    <property type="evidence" value="ECO:0007669"/>
    <property type="project" value="InterPro"/>
</dbReference>
<dbReference type="Gene3D" id="1.10.10.10">
    <property type="entry name" value="Winged helix-like DNA-binding domain superfamily/Winged helix DNA-binding domain"/>
    <property type="match status" value="1"/>
</dbReference>
<evidence type="ECO:0000256" key="9">
    <source>
        <dbReference type="ARBA" id="ARBA00023125"/>
    </source>
</evidence>
<evidence type="ECO:0000313" key="18">
    <source>
        <dbReference type="Proteomes" id="UP000229730"/>
    </source>
</evidence>
<comment type="subcellular location">
    <subcellularLocation>
        <location evidence="1">Cytoplasm</location>
    </subcellularLocation>
</comment>
<evidence type="ECO:0000313" key="17">
    <source>
        <dbReference type="EMBL" id="PHZ85714.1"/>
    </source>
</evidence>
<keyword evidence="18" id="KW-1185">Reference proteome</keyword>
<comment type="function">
    <text evidence="12">This protein is a positive regulator for the phosphate regulon. Transcription of this operon is positively regulated by PhoB and PhoR when phosphate is limited.</text>
</comment>
<evidence type="ECO:0000259" key="15">
    <source>
        <dbReference type="PROSITE" id="PS50110"/>
    </source>
</evidence>
<evidence type="ECO:0000256" key="14">
    <source>
        <dbReference type="PROSITE-ProRule" id="PRU01091"/>
    </source>
</evidence>
<dbReference type="Pfam" id="PF00072">
    <property type="entry name" value="Response_reg"/>
    <property type="match status" value="1"/>
</dbReference>
<dbReference type="Gene3D" id="3.40.50.2300">
    <property type="match status" value="1"/>
</dbReference>
<reference evidence="17 18" key="1">
    <citation type="submission" date="2017-10" db="EMBL/GenBank/DDBJ databases">
        <title>Frigbacter circumglobatus gen. nov. sp. nov., isolated from sediment cultured in situ.</title>
        <authorList>
            <person name="Zhao Z."/>
        </authorList>
    </citation>
    <scope>NUCLEOTIDE SEQUENCE [LARGE SCALE GENOMIC DNA]</scope>
    <source>
        <strain evidence="17 18">ZYL</strain>
    </source>
</reference>
<dbReference type="InParanoid" id="A0A2G4YTQ1"/>
<keyword evidence="4" id="KW-0963">Cytoplasm</keyword>
<dbReference type="GO" id="GO:0000156">
    <property type="term" value="F:phosphorelay response regulator activity"/>
    <property type="evidence" value="ECO:0007669"/>
    <property type="project" value="InterPro"/>
</dbReference>
<evidence type="ECO:0000256" key="6">
    <source>
        <dbReference type="ARBA" id="ARBA00022592"/>
    </source>
</evidence>
<dbReference type="PANTHER" id="PTHR48111">
    <property type="entry name" value="REGULATOR OF RPOS"/>
    <property type="match status" value="1"/>
</dbReference>
<dbReference type="CDD" id="cd00383">
    <property type="entry name" value="trans_reg_C"/>
    <property type="match status" value="1"/>
</dbReference>
<proteinExistence type="predicted"/>
<dbReference type="InterPro" id="IPR036388">
    <property type="entry name" value="WH-like_DNA-bd_sf"/>
</dbReference>
<dbReference type="Gene3D" id="6.10.250.690">
    <property type="match status" value="1"/>
</dbReference>
<evidence type="ECO:0000256" key="7">
    <source>
        <dbReference type="ARBA" id="ARBA00023012"/>
    </source>
</evidence>
<evidence type="ECO:0000256" key="3">
    <source>
        <dbReference type="ARBA" id="ARBA00022448"/>
    </source>
</evidence>
<dbReference type="PANTHER" id="PTHR48111:SF40">
    <property type="entry name" value="PHOSPHATE REGULON TRANSCRIPTIONAL REGULATORY PROTEIN PHOB"/>
    <property type="match status" value="1"/>
</dbReference>
<dbReference type="InterPro" id="IPR016032">
    <property type="entry name" value="Sig_transdc_resp-reg_C-effctor"/>
</dbReference>
<dbReference type="GO" id="GO:0005829">
    <property type="term" value="C:cytosol"/>
    <property type="evidence" value="ECO:0007669"/>
    <property type="project" value="TreeGrafter"/>
</dbReference>
<keyword evidence="5 13" id="KW-0597">Phosphoprotein</keyword>
<evidence type="ECO:0000259" key="16">
    <source>
        <dbReference type="PROSITE" id="PS51755"/>
    </source>
</evidence>
<feature type="domain" description="Response regulatory" evidence="15">
    <location>
        <begin position="7"/>
        <end position="123"/>
    </location>
</feature>
<dbReference type="InterPro" id="IPR001867">
    <property type="entry name" value="OmpR/PhoB-type_DNA-bd"/>
</dbReference>
<dbReference type="SMART" id="SM00862">
    <property type="entry name" value="Trans_reg_C"/>
    <property type="match status" value="1"/>
</dbReference>
<dbReference type="InterPro" id="IPR011006">
    <property type="entry name" value="CheY-like_superfamily"/>
</dbReference>
<evidence type="ECO:0000256" key="8">
    <source>
        <dbReference type="ARBA" id="ARBA00023015"/>
    </source>
</evidence>
<feature type="modified residue" description="4-aspartylphosphate" evidence="13">
    <location>
        <position position="56"/>
    </location>
</feature>
<dbReference type="Proteomes" id="UP000229730">
    <property type="component" value="Unassembled WGS sequence"/>
</dbReference>
<dbReference type="GO" id="GO:0032993">
    <property type="term" value="C:protein-DNA complex"/>
    <property type="evidence" value="ECO:0007669"/>
    <property type="project" value="TreeGrafter"/>
</dbReference>
<dbReference type="InterPro" id="IPR011879">
    <property type="entry name" value="Sig_transdc_resp-reg_PhoB"/>
</dbReference>
<keyword evidence="11" id="KW-0804">Transcription</keyword>
<evidence type="ECO:0000256" key="10">
    <source>
        <dbReference type="ARBA" id="ARBA00023159"/>
    </source>
</evidence>
<gene>
    <name evidence="17" type="primary">phoB</name>
    <name evidence="17" type="ORF">CRD36_03250</name>
</gene>
<dbReference type="AlphaFoldDB" id="A0A2G4YTQ1"/>
<evidence type="ECO:0000256" key="5">
    <source>
        <dbReference type="ARBA" id="ARBA00022553"/>
    </source>
</evidence>
<evidence type="ECO:0000256" key="1">
    <source>
        <dbReference type="ARBA" id="ARBA00004496"/>
    </source>
</evidence>
<feature type="domain" description="OmpR/PhoB-type" evidence="16">
    <location>
        <begin position="132"/>
        <end position="230"/>
    </location>
</feature>
<dbReference type="GO" id="GO:0006817">
    <property type="term" value="P:phosphate ion transport"/>
    <property type="evidence" value="ECO:0007669"/>
    <property type="project" value="UniProtKB-KW"/>
</dbReference>
<sequence>MALDTLYILIAEDEPRQAEILKFNLEEEGFRVGLAPDGLKALEMIDEALPDLLILDWMLPEVSGIRIMKKLRKEKETKSLPVIMLTARGEEDDRVRGFEVGVDDYVVKPYLPSELVARVRAVLRRSHPEMQEEKIEYAGIELDLVKLRVSRDGDPVELASTELRLLKALMSHPGRVFSRNRLIDLAWGTTIYLEDRSVDVAVRRLRKALNEGGKADIIRTVRSEGYAIEESASRY</sequence>
<evidence type="ECO:0000256" key="2">
    <source>
        <dbReference type="ARBA" id="ARBA00013332"/>
    </source>
</evidence>
<evidence type="ECO:0000256" key="11">
    <source>
        <dbReference type="ARBA" id="ARBA00023163"/>
    </source>
</evidence>
<dbReference type="GO" id="GO:0000976">
    <property type="term" value="F:transcription cis-regulatory region binding"/>
    <property type="evidence" value="ECO:0007669"/>
    <property type="project" value="TreeGrafter"/>
</dbReference>
<name>A0A2G4YTQ1_9PROT</name>
<keyword evidence="3" id="KW-0813">Transport</keyword>
<evidence type="ECO:0000256" key="12">
    <source>
        <dbReference type="ARBA" id="ARBA00024735"/>
    </source>
</evidence>
<dbReference type="InterPro" id="IPR039420">
    <property type="entry name" value="WalR-like"/>
</dbReference>
<evidence type="ECO:0000256" key="13">
    <source>
        <dbReference type="PROSITE-ProRule" id="PRU00169"/>
    </source>
</evidence>
<dbReference type="SUPFAM" id="SSF46894">
    <property type="entry name" value="C-terminal effector domain of the bipartite response regulators"/>
    <property type="match status" value="1"/>
</dbReference>
<keyword evidence="7" id="KW-0902">Two-component regulatory system</keyword>
<organism evidence="17 18">
    <name type="scientific">Paremcibacter congregatus</name>
    <dbReference type="NCBI Taxonomy" id="2043170"/>
    <lineage>
        <taxon>Bacteria</taxon>
        <taxon>Pseudomonadati</taxon>
        <taxon>Pseudomonadota</taxon>
        <taxon>Alphaproteobacteria</taxon>
        <taxon>Emcibacterales</taxon>
        <taxon>Emcibacteraceae</taxon>
        <taxon>Paremcibacter</taxon>
    </lineage>
</organism>
<keyword evidence="8" id="KW-0805">Transcription regulation</keyword>
<dbReference type="Pfam" id="PF00486">
    <property type="entry name" value="Trans_reg_C"/>
    <property type="match status" value="1"/>
</dbReference>
<keyword evidence="10" id="KW-0010">Activator</keyword>
<evidence type="ECO:0000256" key="4">
    <source>
        <dbReference type="ARBA" id="ARBA00022490"/>
    </source>
</evidence>
<keyword evidence="9 14" id="KW-0238">DNA-binding</keyword>
<dbReference type="OrthoDB" id="9802426at2"/>
<dbReference type="PROSITE" id="PS51755">
    <property type="entry name" value="OMPR_PHOB"/>
    <property type="match status" value="1"/>
</dbReference>
<dbReference type="FunCoup" id="A0A2G4YTQ1">
    <property type="interactions" value="366"/>
</dbReference>
<dbReference type="EMBL" id="PDEM01000009">
    <property type="protein sequence ID" value="PHZ85714.1"/>
    <property type="molecule type" value="Genomic_DNA"/>
</dbReference>
<feature type="DNA-binding region" description="OmpR/PhoB-type" evidence="14">
    <location>
        <begin position="132"/>
        <end position="230"/>
    </location>
</feature>
<keyword evidence="6" id="KW-0592">Phosphate transport</keyword>
<dbReference type="SUPFAM" id="SSF52172">
    <property type="entry name" value="CheY-like"/>
    <property type="match status" value="1"/>
</dbReference>
<dbReference type="NCBIfam" id="TIGR02154">
    <property type="entry name" value="PhoB"/>
    <property type="match status" value="1"/>
</dbReference>
<dbReference type="InterPro" id="IPR001789">
    <property type="entry name" value="Sig_transdc_resp-reg_receiver"/>
</dbReference>
<dbReference type="RefSeq" id="WP_099471298.1">
    <property type="nucleotide sequence ID" value="NZ_CP041025.1"/>
</dbReference>
<comment type="caution">
    <text evidence="17">The sequence shown here is derived from an EMBL/GenBank/DDBJ whole genome shotgun (WGS) entry which is preliminary data.</text>
</comment>
<accession>A0A2G4YTQ1</accession>
<dbReference type="PROSITE" id="PS50110">
    <property type="entry name" value="RESPONSE_REGULATORY"/>
    <property type="match status" value="1"/>
</dbReference>